<feature type="transmembrane region" description="Helical" evidence="7">
    <location>
        <begin position="275"/>
        <end position="303"/>
    </location>
</feature>
<dbReference type="RefSeq" id="WP_146892438.1">
    <property type="nucleotide sequence ID" value="NZ_BJYG01000065.1"/>
</dbReference>
<keyword evidence="4 7" id="KW-1133">Transmembrane helix</keyword>
<feature type="transmembrane region" description="Helical" evidence="7">
    <location>
        <begin position="342"/>
        <end position="364"/>
    </location>
</feature>
<dbReference type="AlphaFoldDB" id="A0A511XPX2"/>
<dbReference type="OrthoDB" id="106838at2"/>
<dbReference type="PANTHER" id="PTHR21716">
    <property type="entry name" value="TRANSMEMBRANE PROTEIN"/>
    <property type="match status" value="1"/>
</dbReference>
<feature type="transmembrane region" description="Helical" evidence="7">
    <location>
        <begin position="193"/>
        <end position="211"/>
    </location>
</feature>
<evidence type="ECO:0000256" key="3">
    <source>
        <dbReference type="ARBA" id="ARBA00022692"/>
    </source>
</evidence>
<reference evidence="8 9" key="1">
    <citation type="submission" date="2019-07" db="EMBL/GenBank/DDBJ databases">
        <title>Whole genome shotgun sequence of Acetobacter oeni NBRC 105207.</title>
        <authorList>
            <person name="Hosoyama A."/>
            <person name="Uohara A."/>
            <person name="Ohji S."/>
            <person name="Ichikawa N."/>
        </authorList>
    </citation>
    <scope>NUCLEOTIDE SEQUENCE [LARGE SCALE GENOMIC DNA]</scope>
    <source>
        <strain evidence="8 9">NBRC 105207</strain>
    </source>
</reference>
<evidence type="ECO:0000256" key="2">
    <source>
        <dbReference type="ARBA" id="ARBA00009773"/>
    </source>
</evidence>
<dbReference type="Proteomes" id="UP000321746">
    <property type="component" value="Unassembled WGS sequence"/>
</dbReference>
<evidence type="ECO:0000256" key="6">
    <source>
        <dbReference type="SAM" id="MobiDB-lite"/>
    </source>
</evidence>
<comment type="similarity">
    <text evidence="2">Belongs to the autoinducer-2 exporter (AI-2E) (TC 2.A.86) family.</text>
</comment>
<dbReference type="InterPro" id="IPR002549">
    <property type="entry name" value="AI-2E-like"/>
</dbReference>
<evidence type="ECO:0000256" key="4">
    <source>
        <dbReference type="ARBA" id="ARBA00022989"/>
    </source>
</evidence>
<keyword evidence="9" id="KW-1185">Reference proteome</keyword>
<dbReference type="EMBL" id="BJYG01000065">
    <property type="protein sequence ID" value="GEN64995.1"/>
    <property type="molecule type" value="Genomic_DNA"/>
</dbReference>
<feature type="region of interest" description="Disordered" evidence="6">
    <location>
        <begin position="1"/>
        <end position="33"/>
    </location>
</feature>
<dbReference type="Pfam" id="PF01594">
    <property type="entry name" value="AI-2E_transport"/>
    <property type="match status" value="1"/>
</dbReference>
<organism evidence="8 9">
    <name type="scientific">Acetobacter oeni</name>
    <dbReference type="NCBI Taxonomy" id="304077"/>
    <lineage>
        <taxon>Bacteria</taxon>
        <taxon>Pseudomonadati</taxon>
        <taxon>Pseudomonadota</taxon>
        <taxon>Alphaproteobacteria</taxon>
        <taxon>Acetobacterales</taxon>
        <taxon>Acetobacteraceae</taxon>
        <taxon>Acetobacter</taxon>
    </lineage>
</organism>
<accession>A0A511XPX2</accession>
<name>A0A511XPX2_9PROT</name>
<evidence type="ECO:0000256" key="7">
    <source>
        <dbReference type="SAM" id="Phobius"/>
    </source>
</evidence>
<keyword evidence="5 7" id="KW-0472">Membrane</keyword>
<evidence type="ECO:0000313" key="9">
    <source>
        <dbReference type="Proteomes" id="UP000321746"/>
    </source>
</evidence>
<evidence type="ECO:0000313" key="8">
    <source>
        <dbReference type="EMBL" id="GEN64995.1"/>
    </source>
</evidence>
<sequence>MSHAGPPPHDRNSDGLPPAAPFTPYGRDGEGEMSRTVKGRAQWKAREFLAALIVAVAVYTIHGFLTALAWGFVFAVATWPLYKRAEMRWPAVARKGPLLPLVCTAAMALIFLIPMLLAGIQAANEAQSVLLLMHHARHTGIPVPEWVHSLPFGNKSITVWWQNNLSSPEGANELLSSFDSRGLAMTRTVGSQVVHRVTLFFFSILTLFFLYKDGDTITRQCTLVSRRAFGRRGEVIAQQIVASIHGTVAGLVLVGVGEGFLMGLVYLIAGVPHSALLGVATAIAAMIPFCAMIPVALASILLLIGGAGTFAAISILVTGAVVIFLADHLVRPSLIGGSTQLPFLWVLLGIVGGAETWGLLGLFVGPAAMATLHLLWTNWTREHGPDRTT</sequence>
<feature type="transmembrane region" description="Helical" evidence="7">
    <location>
        <begin position="248"/>
        <end position="269"/>
    </location>
</feature>
<dbReference type="GO" id="GO:0016020">
    <property type="term" value="C:membrane"/>
    <property type="evidence" value="ECO:0007669"/>
    <property type="project" value="UniProtKB-SubCell"/>
</dbReference>
<keyword evidence="3 7" id="KW-0812">Transmembrane</keyword>
<comment type="subcellular location">
    <subcellularLocation>
        <location evidence="1">Membrane</location>
        <topology evidence="1">Multi-pass membrane protein</topology>
    </subcellularLocation>
</comment>
<protein>
    <submittedName>
        <fullName evidence="8">AI-2E family transporter</fullName>
    </submittedName>
</protein>
<evidence type="ECO:0000256" key="1">
    <source>
        <dbReference type="ARBA" id="ARBA00004141"/>
    </source>
</evidence>
<evidence type="ECO:0000256" key="5">
    <source>
        <dbReference type="ARBA" id="ARBA00023136"/>
    </source>
</evidence>
<dbReference type="PANTHER" id="PTHR21716:SF61">
    <property type="entry name" value="BLR8064 PROTEIN"/>
    <property type="match status" value="1"/>
</dbReference>
<comment type="caution">
    <text evidence="8">The sequence shown here is derived from an EMBL/GenBank/DDBJ whole genome shotgun (WGS) entry which is preliminary data.</text>
</comment>
<feature type="transmembrane region" description="Helical" evidence="7">
    <location>
        <begin position="98"/>
        <end position="123"/>
    </location>
</feature>
<feature type="transmembrane region" description="Helical" evidence="7">
    <location>
        <begin position="310"/>
        <end position="330"/>
    </location>
</feature>
<feature type="transmembrane region" description="Helical" evidence="7">
    <location>
        <begin position="48"/>
        <end position="77"/>
    </location>
</feature>
<gene>
    <name evidence="8" type="ORF">AOE01nite_32190</name>
</gene>
<proteinExistence type="inferred from homology"/>